<dbReference type="AlphaFoldDB" id="S7S0S4"/>
<keyword evidence="3" id="KW-1185">Reference proteome</keyword>
<name>S7S0S4_GLOTA</name>
<dbReference type="OMA" id="ERRWWSS"/>
<feature type="region of interest" description="Disordered" evidence="1">
    <location>
        <begin position="283"/>
        <end position="303"/>
    </location>
</feature>
<accession>S7S0S4</accession>
<evidence type="ECO:0000256" key="1">
    <source>
        <dbReference type="SAM" id="MobiDB-lite"/>
    </source>
</evidence>
<dbReference type="GeneID" id="19308116"/>
<dbReference type="EMBL" id="KB469297">
    <property type="protein sequence ID" value="EPQ59334.1"/>
    <property type="molecule type" value="Genomic_DNA"/>
</dbReference>
<evidence type="ECO:0000313" key="2">
    <source>
        <dbReference type="EMBL" id="EPQ59334.1"/>
    </source>
</evidence>
<sequence length="447" mass="50373">MPRLLPRLLERLQKAKAEPLSKPPLLLPRRRRKTSLLQPIPSLRAESNDHSQSILVDTVNPVVDAKGYIRHKSLPPRPPAASGRVRNYPASTRGSEHDVPRDMTAQEKAWWSSPYLRMLLSPLRVCMLTGRCLPSDFMLRMAVMQQPATVSLRPKQFLLPDGIEHPRFKARKSTTGGYVVCWKTAVQQLMERGSYRRLSPQANAHAHLTEQIGHLLRLRVLQELEILGDRLQCIPRGSLSSPLIRKLTRAEWKELKETGILSQRAAIAVVVCPPVNRDPQIKARPQPTMISSPHTDFADDLPTRTRRELPPLSVLHSTSTALHVGDDIGDILPAANIPLYNGVALFPKRSHRTAFHALLTRLLKMERRARYQERKQSGSNLKHFDSGRRKQEETASHAFVVYSSSATLDRADVVPFATALWRVRIWEGAGWDDPQVPTAGGWEDPGL</sequence>
<dbReference type="KEGG" id="gtr:GLOTRDRAFT_70670"/>
<proteinExistence type="predicted"/>
<reference evidence="2 3" key="1">
    <citation type="journal article" date="2012" name="Science">
        <title>The Paleozoic origin of enzymatic lignin decomposition reconstructed from 31 fungal genomes.</title>
        <authorList>
            <person name="Floudas D."/>
            <person name="Binder M."/>
            <person name="Riley R."/>
            <person name="Barry K."/>
            <person name="Blanchette R.A."/>
            <person name="Henrissat B."/>
            <person name="Martinez A.T."/>
            <person name="Otillar R."/>
            <person name="Spatafora J.W."/>
            <person name="Yadav J.S."/>
            <person name="Aerts A."/>
            <person name="Benoit I."/>
            <person name="Boyd A."/>
            <person name="Carlson A."/>
            <person name="Copeland A."/>
            <person name="Coutinho P.M."/>
            <person name="de Vries R.P."/>
            <person name="Ferreira P."/>
            <person name="Findley K."/>
            <person name="Foster B."/>
            <person name="Gaskell J."/>
            <person name="Glotzer D."/>
            <person name="Gorecki P."/>
            <person name="Heitman J."/>
            <person name="Hesse C."/>
            <person name="Hori C."/>
            <person name="Igarashi K."/>
            <person name="Jurgens J.A."/>
            <person name="Kallen N."/>
            <person name="Kersten P."/>
            <person name="Kohler A."/>
            <person name="Kuees U."/>
            <person name="Kumar T.K.A."/>
            <person name="Kuo A."/>
            <person name="LaButti K."/>
            <person name="Larrondo L.F."/>
            <person name="Lindquist E."/>
            <person name="Ling A."/>
            <person name="Lombard V."/>
            <person name="Lucas S."/>
            <person name="Lundell T."/>
            <person name="Martin R."/>
            <person name="McLaughlin D.J."/>
            <person name="Morgenstern I."/>
            <person name="Morin E."/>
            <person name="Murat C."/>
            <person name="Nagy L.G."/>
            <person name="Nolan M."/>
            <person name="Ohm R.A."/>
            <person name="Patyshakuliyeva A."/>
            <person name="Rokas A."/>
            <person name="Ruiz-Duenas F.J."/>
            <person name="Sabat G."/>
            <person name="Salamov A."/>
            <person name="Samejima M."/>
            <person name="Schmutz J."/>
            <person name="Slot J.C."/>
            <person name="St John F."/>
            <person name="Stenlid J."/>
            <person name="Sun H."/>
            <person name="Sun S."/>
            <person name="Syed K."/>
            <person name="Tsang A."/>
            <person name="Wiebenga A."/>
            <person name="Young D."/>
            <person name="Pisabarro A."/>
            <person name="Eastwood D.C."/>
            <person name="Martin F."/>
            <person name="Cullen D."/>
            <person name="Grigoriev I.V."/>
            <person name="Hibbett D.S."/>
        </authorList>
    </citation>
    <scope>NUCLEOTIDE SEQUENCE [LARGE SCALE GENOMIC DNA]</scope>
    <source>
        <strain evidence="2 3">ATCC 11539</strain>
    </source>
</reference>
<evidence type="ECO:0000313" key="3">
    <source>
        <dbReference type="Proteomes" id="UP000030669"/>
    </source>
</evidence>
<feature type="region of interest" description="Disordered" evidence="1">
    <location>
        <begin position="70"/>
        <end position="100"/>
    </location>
</feature>
<dbReference type="HOGENOM" id="CLU_048619_0_0_1"/>
<dbReference type="RefSeq" id="XP_007862359.1">
    <property type="nucleotide sequence ID" value="XM_007864168.1"/>
</dbReference>
<gene>
    <name evidence="2" type="ORF">GLOTRDRAFT_70670</name>
</gene>
<dbReference type="OrthoDB" id="3363286at2759"/>
<dbReference type="Proteomes" id="UP000030669">
    <property type="component" value="Unassembled WGS sequence"/>
</dbReference>
<organism evidence="2 3">
    <name type="scientific">Gloeophyllum trabeum (strain ATCC 11539 / FP-39264 / Madison 617)</name>
    <name type="common">Brown rot fungus</name>
    <dbReference type="NCBI Taxonomy" id="670483"/>
    <lineage>
        <taxon>Eukaryota</taxon>
        <taxon>Fungi</taxon>
        <taxon>Dikarya</taxon>
        <taxon>Basidiomycota</taxon>
        <taxon>Agaricomycotina</taxon>
        <taxon>Agaricomycetes</taxon>
        <taxon>Gloeophyllales</taxon>
        <taxon>Gloeophyllaceae</taxon>
        <taxon>Gloeophyllum</taxon>
    </lineage>
</organism>
<dbReference type="eggNOG" id="ENOG502SDNV">
    <property type="taxonomic scope" value="Eukaryota"/>
</dbReference>
<protein>
    <submittedName>
        <fullName evidence="2">Uncharacterized protein</fullName>
    </submittedName>
</protein>